<feature type="region of interest" description="Disordered" evidence="1">
    <location>
        <begin position="26"/>
        <end position="59"/>
    </location>
</feature>
<comment type="caution">
    <text evidence="2">The sequence shown here is derived from an EMBL/GenBank/DDBJ whole genome shotgun (WGS) entry which is preliminary data.</text>
</comment>
<reference evidence="2 3" key="1">
    <citation type="journal article" date="2021" name="Elife">
        <title>Chloroplast acquisition without the gene transfer in kleptoplastic sea slugs, Plakobranchus ocellatus.</title>
        <authorList>
            <person name="Maeda T."/>
            <person name="Takahashi S."/>
            <person name="Yoshida T."/>
            <person name="Shimamura S."/>
            <person name="Takaki Y."/>
            <person name="Nagai Y."/>
            <person name="Toyoda A."/>
            <person name="Suzuki Y."/>
            <person name="Arimoto A."/>
            <person name="Ishii H."/>
            <person name="Satoh N."/>
            <person name="Nishiyama T."/>
            <person name="Hasebe M."/>
            <person name="Maruyama T."/>
            <person name="Minagawa J."/>
            <person name="Obokata J."/>
            <person name="Shigenobu S."/>
        </authorList>
    </citation>
    <scope>NUCLEOTIDE SEQUENCE [LARGE SCALE GENOMIC DNA]</scope>
</reference>
<sequence>MASGDASATTDTTREFLRSFSVIDVDSESESDFDELSPIPENPGDHLDDAGDGLPESGDLMSGAASFLLKIEYQKQVLP</sequence>
<evidence type="ECO:0000256" key="1">
    <source>
        <dbReference type="SAM" id="MobiDB-lite"/>
    </source>
</evidence>
<dbReference type="AlphaFoldDB" id="A0AAV4ISB6"/>
<keyword evidence="3" id="KW-1185">Reference proteome</keyword>
<accession>A0AAV4ISB6</accession>
<organism evidence="2 3">
    <name type="scientific">Elysia marginata</name>
    <dbReference type="NCBI Taxonomy" id="1093978"/>
    <lineage>
        <taxon>Eukaryota</taxon>
        <taxon>Metazoa</taxon>
        <taxon>Spiralia</taxon>
        <taxon>Lophotrochozoa</taxon>
        <taxon>Mollusca</taxon>
        <taxon>Gastropoda</taxon>
        <taxon>Heterobranchia</taxon>
        <taxon>Euthyneura</taxon>
        <taxon>Panpulmonata</taxon>
        <taxon>Sacoglossa</taxon>
        <taxon>Placobranchoidea</taxon>
        <taxon>Plakobranchidae</taxon>
        <taxon>Elysia</taxon>
    </lineage>
</organism>
<proteinExistence type="predicted"/>
<name>A0AAV4ISB6_9GAST</name>
<protein>
    <recommendedName>
        <fullName evidence="4">CTNNB1 binding N-teminal domain-containing protein</fullName>
    </recommendedName>
</protein>
<feature type="compositionally biased region" description="Acidic residues" evidence="1">
    <location>
        <begin position="26"/>
        <end position="35"/>
    </location>
</feature>
<evidence type="ECO:0008006" key="4">
    <source>
        <dbReference type="Google" id="ProtNLM"/>
    </source>
</evidence>
<dbReference type="Proteomes" id="UP000762676">
    <property type="component" value="Unassembled WGS sequence"/>
</dbReference>
<dbReference type="EMBL" id="BMAT01009762">
    <property type="protein sequence ID" value="GFS13232.1"/>
    <property type="molecule type" value="Genomic_DNA"/>
</dbReference>
<evidence type="ECO:0000313" key="3">
    <source>
        <dbReference type="Proteomes" id="UP000762676"/>
    </source>
</evidence>
<evidence type="ECO:0000313" key="2">
    <source>
        <dbReference type="EMBL" id="GFS13232.1"/>
    </source>
</evidence>
<gene>
    <name evidence="2" type="ORF">ElyMa_004878700</name>
</gene>